<dbReference type="Proteomes" id="UP000002440">
    <property type="component" value="Chromosome"/>
</dbReference>
<dbReference type="InterPro" id="IPR001647">
    <property type="entry name" value="HTH_TetR"/>
</dbReference>
<keyword evidence="5" id="KW-1185">Reference proteome</keyword>
<dbReference type="PANTHER" id="PTHR30055">
    <property type="entry name" value="HTH-TYPE TRANSCRIPTIONAL REGULATOR RUTR"/>
    <property type="match status" value="1"/>
</dbReference>
<keyword evidence="1 2" id="KW-0238">DNA-binding</keyword>
<dbReference type="Gene3D" id="1.10.357.10">
    <property type="entry name" value="Tetracycline Repressor, domain 2"/>
    <property type="match status" value="1"/>
</dbReference>
<reference evidence="4 5" key="1">
    <citation type="submission" date="2006-03" db="EMBL/GenBank/DDBJ databases">
        <title>Complete sequence of Methylobacillus flagellatus KT.</title>
        <authorList>
            <consortium name="US DOE Joint Genome Institute"/>
            <person name="Copeland A."/>
            <person name="Lucas S."/>
            <person name="Lapidus A."/>
            <person name="Barry K."/>
            <person name="Detter J.C."/>
            <person name="Glavina del Rio T."/>
            <person name="Hammon N."/>
            <person name="Israni S."/>
            <person name="Dalin E."/>
            <person name="Tice H."/>
            <person name="Pitluck S."/>
            <person name="Brettin T."/>
            <person name="Bruce D."/>
            <person name="Han C."/>
            <person name="Tapia R."/>
            <person name="Saunders E."/>
            <person name="Gilna P."/>
            <person name="Schmutz J."/>
            <person name="Larimer F."/>
            <person name="Land M."/>
            <person name="Kyrpides N."/>
            <person name="Anderson I."/>
            <person name="Richardson P."/>
        </authorList>
    </citation>
    <scope>NUCLEOTIDE SEQUENCE [LARGE SCALE GENOMIC DNA]</scope>
    <source>
        <strain evidence="5">KT / ATCC 51484 / DSM 6875</strain>
    </source>
</reference>
<dbReference type="SUPFAM" id="SSF48498">
    <property type="entry name" value="Tetracyclin repressor-like, C-terminal domain"/>
    <property type="match status" value="1"/>
</dbReference>
<dbReference type="InterPro" id="IPR036271">
    <property type="entry name" value="Tet_transcr_reg_TetR-rel_C_sf"/>
</dbReference>
<protein>
    <submittedName>
        <fullName evidence="4">Transcriptional regulator, TetR family</fullName>
    </submittedName>
</protein>
<dbReference type="STRING" id="265072.Mfla_0368"/>
<dbReference type="SUPFAM" id="SSF46689">
    <property type="entry name" value="Homeodomain-like"/>
    <property type="match status" value="1"/>
</dbReference>
<dbReference type="AlphaFoldDB" id="Q1H4E8"/>
<evidence type="ECO:0000259" key="3">
    <source>
        <dbReference type="PROSITE" id="PS50977"/>
    </source>
</evidence>
<dbReference type="Pfam" id="PF00440">
    <property type="entry name" value="TetR_N"/>
    <property type="match status" value="1"/>
</dbReference>
<dbReference type="EMBL" id="CP000284">
    <property type="protein sequence ID" value="ABE48639.1"/>
    <property type="molecule type" value="Genomic_DNA"/>
</dbReference>
<dbReference type="HOGENOM" id="CLU_069356_23_3_4"/>
<sequence length="184" mass="20549">MAGRMREYILEVAGDLFSRQGIHATSIDSIAAQARVAKVTLYKYFKSKELLIIEYLRTQEDRLWQRLAAVPRQESARAELEALATGLLDIIGEKDFKGFASLKAGVEFPQSDHLVNQASREFSRQLRSQFVELARKAGIKQAETLALQLALVEEGAAMMEKGPQGNASIRHAKSLVRTLIHHSD</sequence>
<dbReference type="PROSITE" id="PS50977">
    <property type="entry name" value="HTH_TETR_2"/>
    <property type="match status" value="1"/>
</dbReference>
<dbReference type="RefSeq" id="WP_011478736.1">
    <property type="nucleotide sequence ID" value="NC_007947.1"/>
</dbReference>
<feature type="DNA-binding region" description="H-T-H motif" evidence="2">
    <location>
        <begin position="26"/>
        <end position="45"/>
    </location>
</feature>
<dbReference type="GO" id="GO:0003700">
    <property type="term" value="F:DNA-binding transcription factor activity"/>
    <property type="evidence" value="ECO:0007669"/>
    <property type="project" value="TreeGrafter"/>
</dbReference>
<dbReference type="PRINTS" id="PR00455">
    <property type="entry name" value="HTHTETR"/>
</dbReference>
<dbReference type="InterPro" id="IPR050109">
    <property type="entry name" value="HTH-type_TetR-like_transc_reg"/>
</dbReference>
<dbReference type="eggNOG" id="COG1309">
    <property type="taxonomic scope" value="Bacteria"/>
</dbReference>
<dbReference type="GO" id="GO:0000976">
    <property type="term" value="F:transcription cis-regulatory region binding"/>
    <property type="evidence" value="ECO:0007669"/>
    <property type="project" value="TreeGrafter"/>
</dbReference>
<dbReference type="OrthoDB" id="116240at2"/>
<dbReference type="InterPro" id="IPR009057">
    <property type="entry name" value="Homeodomain-like_sf"/>
</dbReference>
<accession>Q1H4E8</accession>
<evidence type="ECO:0000256" key="1">
    <source>
        <dbReference type="ARBA" id="ARBA00023125"/>
    </source>
</evidence>
<name>Q1H4E8_METFK</name>
<dbReference type="PANTHER" id="PTHR30055:SF200">
    <property type="entry name" value="HTH-TYPE TRANSCRIPTIONAL REPRESSOR BDCR"/>
    <property type="match status" value="1"/>
</dbReference>
<evidence type="ECO:0000313" key="4">
    <source>
        <dbReference type="EMBL" id="ABE48639.1"/>
    </source>
</evidence>
<evidence type="ECO:0000256" key="2">
    <source>
        <dbReference type="PROSITE-ProRule" id="PRU00335"/>
    </source>
</evidence>
<feature type="domain" description="HTH tetR-type" evidence="3">
    <location>
        <begin position="3"/>
        <end position="63"/>
    </location>
</feature>
<gene>
    <name evidence="4" type="ordered locus">Mfla_0368</name>
</gene>
<organism evidence="4 5">
    <name type="scientific">Methylobacillus flagellatus (strain ATCC 51484 / DSM 6875 / VKM B-1610 / KT)</name>
    <dbReference type="NCBI Taxonomy" id="265072"/>
    <lineage>
        <taxon>Bacteria</taxon>
        <taxon>Pseudomonadati</taxon>
        <taxon>Pseudomonadota</taxon>
        <taxon>Betaproteobacteria</taxon>
        <taxon>Nitrosomonadales</taxon>
        <taxon>Methylophilaceae</taxon>
        <taxon>Methylobacillus</taxon>
    </lineage>
</organism>
<evidence type="ECO:0000313" key="5">
    <source>
        <dbReference type="Proteomes" id="UP000002440"/>
    </source>
</evidence>
<dbReference type="KEGG" id="mfa:Mfla_0368"/>
<proteinExistence type="predicted"/>